<dbReference type="PROSITE" id="PS00290">
    <property type="entry name" value="IG_MHC"/>
    <property type="match status" value="1"/>
</dbReference>
<evidence type="ECO:0000256" key="1">
    <source>
        <dbReference type="ARBA" id="ARBA00023319"/>
    </source>
</evidence>
<dbReference type="InterPro" id="IPR013783">
    <property type="entry name" value="Ig-like_fold"/>
</dbReference>
<protein>
    <submittedName>
        <fullName evidence="3">Ig mu chain C region membrane-bound form</fullName>
    </submittedName>
</protein>
<dbReference type="CDD" id="cd05768">
    <property type="entry name" value="IgC1_CH3_IgAGD_CH4_IgAEM"/>
    <property type="match status" value="1"/>
</dbReference>
<keyword evidence="1" id="KW-0393">Immunoglobulin domain</keyword>
<gene>
    <name evidence="3" type="ORF">H920_03312</name>
</gene>
<feature type="domain" description="Ig-like" evidence="2">
    <location>
        <begin position="168"/>
        <end position="269"/>
    </location>
</feature>
<dbReference type="FunFam" id="2.60.40.10:FF:000463">
    <property type="entry name" value="Immunoglobulin heavy constant gamma 1"/>
    <property type="match status" value="1"/>
</dbReference>
<dbReference type="InterPro" id="IPR007110">
    <property type="entry name" value="Ig-like_dom"/>
</dbReference>
<keyword evidence="4" id="KW-1185">Reference proteome</keyword>
<dbReference type="EMBL" id="KN121843">
    <property type="protein sequence ID" value="KFO35300.1"/>
    <property type="molecule type" value="Genomic_DNA"/>
</dbReference>
<dbReference type="PANTHER" id="PTHR23411">
    <property type="entry name" value="TAPASIN"/>
    <property type="match status" value="1"/>
</dbReference>
<dbReference type="InterPro" id="IPR003597">
    <property type="entry name" value="Ig_C1-set"/>
</dbReference>
<evidence type="ECO:0000313" key="4">
    <source>
        <dbReference type="Proteomes" id="UP000028990"/>
    </source>
</evidence>
<proteinExistence type="predicted"/>
<dbReference type="SUPFAM" id="SSF48726">
    <property type="entry name" value="Immunoglobulin"/>
    <property type="match status" value="3"/>
</dbReference>
<dbReference type="SMART" id="SM00407">
    <property type="entry name" value="IGc1"/>
    <property type="match status" value="1"/>
</dbReference>
<dbReference type="InterPro" id="IPR003006">
    <property type="entry name" value="Ig/MHC_CS"/>
</dbReference>
<name>A0A091DYE4_FUKDA</name>
<evidence type="ECO:0000259" key="2">
    <source>
        <dbReference type="PROSITE" id="PS50835"/>
    </source>
</evidence>
<dbReference type="PROSITE" id="PS50835">
    <property type="entry name" value="IG_LIKE"/>
    <property type="match status" value="1"/>
</dbReference>
<reference evidence="3 4" key="1">
    <citation type="submission" date="2013-11" db="EMBL/GenBank/DDBJ databases">
        <title>The Damaraland mole rat (Fukomys damarensis) genome and evolution of African mole rats.</title>
        <authorList>
            <person name="Gladyshev V.N."/>
            <person name="Fang X."/>
        </authorList>
    </citation>
    <scope>NUCLEOTIDE SEQUENCE [LARGE SCALE GENOMIC DNA]</scope>
    <source>
        <tissue evidence="3">Liver</tissue>
    </source>
</reference>
<sequence length="322" mass="35695">MLAENTVSQPLTFKVTSTLTIPEVDWLAQKVFTCRMDHKSGTFKKNVSSSVCIPTTPSTDIEVFLIPPSCWHLPKQVCQADLPGHTGLTHRGGLNISWANQDGKDLLTKITDPVSQPNGTLSVMGEASACVEEWDSRKAFMCTVIHQDLPFPMKKTISKHTEQAKHPPAVYVLPPAREQLVLHEQATVFCLVKGFAPADFFVQWLQSGQTLSSDRYVTSAPMPETQSPGFYYAHSLLTVTEEDWSSGETFTCVVGHEALPHMVTERTVDKSTEGEANAKEEGFENLWTTASTFIVLFPLSLFYSTTVTLFKVDDSGGDRCWE</sequence>
<accession>A0A091DYE4</accession>
<dbReference type="Pfam" id="PF07654">
    <property type="entry name" value="C1-set"/>
    <property type="match status" value="1"/>
</dbReference>
<dbReference type="Proteomes" id="UP000028990">
    <property type="component" value="Unassembled WGS sequence"/>
</dbReference>
<dbReference type="Gene3D" id="2.60.40.10">
    <property type="entry name" value="Immunoglobulins"/>
    <property type="match status" value="3"/>
</dbReference>
<evidence type="ECO:0000313" key="3">
    <source>
        <dbReference type="EMBL" id="KFO35300.1"/>
    </source>
</evidence>
<dbReference type="InterPro" id="IPR036179">
    <property type="entry name" value="Ig-like_dom_sf"/>
</dbReference>
<organism evidence="3 4">
    <name type="scientific">Fukomys damarensis</name>
    <name type="common">Damaraland mole rat</name>
    <name type="synonym">Cryptomys damarensis</name>
    <dbReference type="NCBI Taxonomy" id="885580"/>
    <lineage>
        <taxon>Eukaryota</taxon>
        <taxon>Metazoa</taxon>
        <taxon>Chordata</taxon>
        <taxon>Craniata</taxon>
        <taxon>Vertebrata</taxon>
        <taxon>Euteleostomi</taxon>
        <taxon>Mammalia</taxon>
        <taxon>Eutheria</taxon>
        <taxon>Euarchontoglires</taxon>
        <taxon>Glires</taxon>
        <taxon>Rodentia</taxon>
        <taxon>Hystricomorpha</taxon>
        <taxon>Bathyergidae</taxon>
        <taxon>Fukomys</taxon>
    </lineage>
</organism>
<dbReference type="AlphaFoldDB" id="A0A091DYE4"/>
<dbReference type="InterPro" id="IPR050380">
    <property type="entry name" value="Immune_Resp_Modulators"/>
</dbReference>